<proteinExistence type="predicted"/>
<name>A0A4Q2E0W1_9AGAR</name>
<dbReference type="OrthoDB" id="2916503at2759"/>
<evidence type="ECO:0000313" key="2">
    <source>
        <dbReference type="EMBL" id="RXW25746.1"/>
    </source>
</evidence>
<organism evidence="2 3">
    <name type="scientific">Candolleomyces aberdarensis</name>
    <dbReference type="NCBI Taxonomy" id="2316362"/>
    <lineage>
        <taxon>Eukaryota</taxon>
        <taxon>Fungi</taxon>
        <taxon>Dikarya</taxon>
        <taxon>Basidiomycota</taxon>
        <taxon>Agaricomycotina</taxon>
        <taxon>Agaricomycetes</taxon>
        <taxon>Agaricomycetidae</taxon>
        <taxon>Agaricales</taxon>
        <taxon>Agaricineae</taxon>
        <taxon>Psathyrellaceae</taxon>
        <taxon>Candolleomyces</taxon>
    </lineage>
</organism>
<protein>
    <submittedName>
        <fullName evidence="2">Uncharacterized protein</fullName>
    </submittedName>
</protein>
<dbReference type="STRING" id="2316362.A0A4Q2E0W1"/>
<evidence type="ECO:0000256" key="1">
    <source>
        <dbReference type="SAM" id="MobiDB-lite"/>
    </source>
</evidence>
<feature type="compositionally biased region" description="Acidic residues" evidence="1">
    <location>
        <begin position="73"/>
        <end position="86"/>
    </location>
</feature>
<dbReference type="EMBL" id="SDEE01000001">
    <property type="protein sequence ID" value="RXW25746.1"/>
    <property type="molecule type" value="Genomic_DNA"/>
</dbReference>
<sequence length="134" mass="15349">MPRTQKPSSKPRHDPLHVQLDEDEAHAKYGRVSQPGKRTKSKRRPSEDENTAEVTLDPKTSRRVFELAKEQQDELEMPEDSDEDGEPLPTHPRPRPAQASDEDDDENEDLDYIGVADIEYEEEFVGGFSKLAYK</sequence>
<feature type="region of interest" description="Disordered" evidence="1">
    <location>
        <begin position="1"/>
        <end position="110"/>
    </location>
</feature>
<feature type="compositionally biased region" description="Acidic residues" evidence="1">
    <location>
        <begin position="100"/>
        <end position="110"/>
    </location>
</feature>
<evidence type="ECO:0000313" key="3">
    <source>
        <dbReference type="Proteomes" id="UP000290288"/>
    </source>
</evidence>
<keyword evidence="3" id="KW-1185">Reference proteome</keyword>
<feature type="compositionally biased region" description="Basic and acidic residues" evidence="1">
    <location>
        <begin position="11"/>
        <end position="20"/>
    </location>
</feature>
<dbReference type="Proteomes" id="UP000290288">
    <property type="component" value="Unassembled WGS sequence"/>
</dbReference>
<dbReference type="AlphaFoldDB" id="A0A4Q2E0W1"/>
<feature type="compositionally biased region" description="Basic and acidic residues" evidence="1">
    <location>
        <begin position="59"/>
        <end position="72"/>
    </location>
</feature>
<reference evidence="2 3" key="1">
    <citation type="submission" date="2019-01" db="EMBL/GenBank/DDBJ databases">
        <title>Draft genome sequence of Psathyrella aberdarensis IHI B618.</title>
        <authorList>
            <person name="Buettner E."/>
            <person name="Kellner H."/>
        </authorList>
    </citation>
    <scope>NUCLEOTIDE SEQUENCE [LARGE SCALE GENOMIC DNA]</scope>
    <source>
        <strain evidence="2 3">IHI B618</strain>
    </source>
</reference>
<accession>A0A4Q2E0W1</accession>
<gene>
    <name evidence="2" type="ORF">EST38_g85</name>
</gene>
<comment type="caution">
    <text evidence="2">The sequence shown here is derived from an EMBL/GenBank/DDBJ whole genome shotgun (WGS) entry which is preliminary data.</text>
</comment>